<dbReference type="InterPro" id="IPR001509">
    <property type="entry name" value="Epimerase_deHydtase"/>
</dbReference>
<dbReference type="EMBL" id="RBWV01000010">
    <property type="protein sequence ID" value="RKS77524.1"/>
    <property type="molecule type" value="Genomic_DNA"/>
</dbReference>
<feature type="domain" description="NAD-dependent epimerase/dehydratase" evidence="1">
    <location>
        <begin position="8"/>
        <end position="205"/>
    </location>
</feature>
<dbReference type="PANTHER" id="PTHR43245:SF13">
    <property type="entry name" value="UDP-D-APIOSE_UDP-D-XYLOSE SYNTHASE 2"/>
    <property type="match status" value="1"/>
</dbReference>
<comment type="caution">
    <text evidence="2">The sequence shown here is derived from an EMBL/GenBank/DDBJ whole genome shotgun (WGS) entry which is preliminary data.</text>
</comment>
<dbReference type="InterPro" id="IPR050177">
    <property type="entry name" value="Lipid_A_modif_metabolic_enz"/>
</dbReference>
<evidence type="ECO:0000313" key="3">
    <source>
        <dbReference type="Proteomes" id="UP000281955"/>
    </source>
</evidence>
<organism evidence="2 3">
    <name type="scientific">Motilibacter peucedani</name>
    <dbReference type="NCBI Taxonomy" id="598650"/>
    <lineage>
        <taxon>Bacteria</taxon>
        <taxon>Bacillati</taxon>
        <taxon>Actinomycetota</taxon>
        <taxon>Actinomycetes</taxon>
        <taxon>Motilibacterales</taxon>
        <taxon>Motilibacteraceae</taxon>
        <taxon>Motilibacter</taxon>
    </lineage>
</organism>
<protein>
    <submittedName>
        <fullName evidence="2">Nucleoside-diphosphate-sugar epimerase</fullName>
    </submittedName>
</protein>
<name>A0A420XRN4_9ACTN</name>
<dbReference type="AlphaFoldDB" id="A0A420XRN4"/>
<evidence type="ECO:0000313" key="2">
    <source>
        <dbReference type="EMBL" id="RKS77524.1"/>
    </source>
</evidence>
<reference evidence="2 3" key="1">
    <citation type="submission" date="2018-10" db="EMBL/GenBank/DDBJ databases">
        <title>Genomic Encyclopedia of Archaeal and Bacterial Type Strains, Phase II (KMG-II): from individual species to whole genera.</title>
        <authorList>
            <person name="Goeker M."/>
        </authorList>
    </citation>
    <scope>NUCLEOTIDE SEQUENCE [LARGE SCALE GENOMIC DNA]</scope>
    <source>
        <strain evidence="2 3">RP-AC37</strain>
    </source>
</reference>
<dbReference type="RefSeq" id="WP_121192554.1">
    <property type="nucleotide sequence ID" value="NZ_RBWV01000010.1"/>
</dbReference>
<keyword evidence="3" id="KW-1185">Reference proteome</keyword>
<dbReference type="Proteomes" id="UP000281955">
    <property type="component" value="Unassembled WGS sequence"/>
</dbReference>
<dbReference type="Pfam" id="PF01370">
    <property type="entry name" value="Epimerase"/>
    <property type="match status" value="1"/>
</dbReference>
<dbReference type="InParanoid" id="A0A420XRN4"/>
<gene>
    <name evidence="2" type="ORF">CLV35_1213</name>
</gene>
<dbReference type="Gene3D" id="3.40.50.720">
    <property type="entry name" value="NAD(P)-binding Rossmann-like Domain"/>
    <property type="match status" value="1"/>
</dbReference>
<accession>A0A420XRN4</accession>
<dbReference type="PANTHER" id="PTHR43245">
    <property type="entry name" value="BIFUNCTIONAL POLYMYXIN RESISTANCE PROTEIN ARNA"/>
    <property type="match status" value="1"/>
</dbReference>
<proteinExistence type="predicted"/>
<dbReference type="SUPFAM" id="SSF51735">
    <property type="entry name" value="NAD(P)-binding Rossmann-fold domains"/>
    <property type="match status" value="1"/>
</dbReference>
<dbReference type="InterPro" id="IPR036291">
    <property type="entry name" value="NAD(P)-bd_dom_sf"/>
</dbReference>
<sequence>MALHVIVGSGAIGSGTAELLLAQGHDVRVVTRSGTARVAGAQSVRADASDAAALTRATEGAAVLYNCANPPYDQWSAQWPPLSASLLTTAERTGAVLVTMGNLYVYGPVDVPMTEALPDAATDVKGRIRARMWREARELHEAGRIRATEARASDFYGPGVLSTGHLADRVVPALLRGRRPQVIGDPDTVHSFTYVRDVARALVRLGGEERAWGRAWHVPSAPPMSRRQAVAGLAAAAGVPVPEVSSLPWPVLRAVGVVQKPALELWKMRYQWQRTYVIDSSAYEAEFGETATPVEQGFAETVAWWRERLAAGRAA</sequence>
<evidence type="ECO:0000259" key="1">
    <source>
        <dbReference type="Pfam" id="PF01370"/>
    </source>
</evidence>
<dbReference type="OrthoDB" id="8205493at2"/>